<dbReference type="OrthoDB" id="5429740at2759"/>
<keyword evidence="8" id="KW-1185">Reference proteome</keyword>
<proteinExistence type="inferred from homology"/>
<comment type="similarity">
    <text evidence="5">Belongs to the SAT4 family.</text>
</comment>
<dbReference type="RefSeq" id="XP_030984082.1">
    <property type="nucleotide sequence ID" value="XM_031122689.1"/>
</dbReference>
<accession>A0A6P8BA76</accession>
<organism evidence="8 9">
    <name type="scientific">Pyricularia grisea</name>
    <name type="common">Crabgrass-specific blast fungus</name>
    <name type="synonym">Magnaporthe grisea</name>
    <dbReference type="NCBI Taxonomy" id="148305"/>
    <lineage>
        <taxon>Eukaryota</taxon>
        <taxon>Fungi</taxon>
        <taxon>Dikarya</taxon>
        <taxon>Ascomycota</taxon>
        <taxon>Pezizomycotina</taxon>
        <taxon>Sordariomycetes</taxon>
        <taxon>Sordariomycetidae</taxon>
        <taxon>Magnaporthales</taxon>
        <taxon>Pyriculariaceae</taxon>
        <taxon>Pyricularia</taxon>
    </lineage>
</organism>
<dbReference type="PANTHER" id="PTHR33048:SF155">
    <property type="entry name" value="INTEGRAL MEMBRANE PROTEIN"/>
    <property type="match status" value="1"/>
</dbReference>
<dbReference type="Proteomes" id="UP000515153">
    <property type="component" value="Unplaced"/>
</dbReference>
<feature type="transmembrane region" description="Helical" evidence="6">
    <location>
        <begin position="147"/>
        <end position="167"/>
    </location>
</feature>
<keyword evidence="2 6" id="KW-0812">Transmembrane</keyword>
<evidence type="ECO:0000313" key="8">
    <source>
        <dbReference type="Proteomes" id="UP000515153"/>
    </source>
</evidence>
<name>A0A6P8BA76_PYRGI</name>
<evidence type="ECO:0000256" key="2">
    <source>
        <dbReference type="ARBA" id="ARBA00022692"/>
    </source>
</evidence>
<comment type="subcellular location">
    <subcellularLocation>
        <location evidence="1">Membrane</location>
        <topology evidence="1">Multi-pass membrane protein</topology>
    </subcellularLocation>
</comment>
<dbReference type="InterPro" id="IPR052337">
    <property type="entry name" value="SAT4-like"/>
</dbReference>
<feature type="transmembrane region" description="Helical" evidence="6">
    <location>
        <begin position="68"/>
        <end position="89"/>
    </location>
</feature>
<keyword evidence="3 6" id="KW-1133">Transmembrane helix</keyword>
<feature type="transmembrane region" description="Helical" evidence="6">
    <location>
        <begin position="109"/>
        <end position="135"/>
    </location>
</feature>
<evidence type="ECO:0000256" key="1">
    <source>
        <dbReference type="ARBA" id="ARBA00004141"/>
    </source>
</evidence>
<reference evidence="9" key="3">
    <citation type="submission" date="2025-08" db="UniProtKB">
        <authorList>
            <consortium name="RefSeq"/>
        </authorList>
    </citation>
    <scope>IDENTIFICATION</scope>
    <source>
        <strain evidence="9">NI907</strain>
    </source>
</reference>
<dbReference type="Pfam" id="PF20684">
    <property type="entry name" value="Fung_rhodopsin"/>
    <property type="match status" value="1"/>
</dbReference>
<sequence>MNYAAQRTLTQFLNIMSDSLVGSDEWKAQDKGPAVLAVCWIAILLSSVFVVSRIYVNGYIRGKLRSDDWYIIAGQLCGYVAVIFTTIAVQNGNGRHMALLTQKELSNAIFYSTISFVPGSLFFGIPKLGVVTLLTRLLNPSRHHVKFLWFLPIWCITSVAIAFTLVLTRCSPTSALWDPSVKGNCFDVRHLVNYGIYSGICCSIVDFYLAIYPAVVLFKLQLSFKKKVALSCALGVGSISGIIAVIKTARTPAMMSQDFTYDVPDLIVWLIIEGSSIIIASSIPVLQPLLEVIVKHNPFSTKGSSSGFSFRKSKKSSNYYNSSGSSGSTQQHCQHCQHCIKTKGSHMPPTKERQDTELTFDHDIGTKDDIIMTQGSLQYSAMVSGADMPNDHVCGRDSDRTAGSKGAILRTDSVKISYGNAE</sequence>
<feature type="transmembrane region" description="Helical" evidence="6">
    <location>
        <begin position="196"/>
        <end position="216"/>
    </location>
</feature>
<reference evidence="9" key="2">
    <citation type="submission" date="2019-10" db="EMBL/GenBank/DDBJ databases">
        <authorList>
            <consortium name="NCBI Genome Project"/>
        </authorList>
    </citation>
    <scope>NUCLEOTIDE SEQUENCE</scope>
    <source>
        <strain evidence="9">NI907</strain>
    </source>
</reference>
<protein>
    <recommendedName>
        <fullName evidence="7">Rhodopsin domain-containing protein</fullName>
    </recommendedName>
</protein>
<feature type="transmembrane region" description="Helical" evidence="6">
    <location>
        <begin position="34"/>
        <end position="56"/>
    </location>
</feature>
<evidence type="ECO:0000256" key="3">
    <source>
        <dbReference type="ARBA" id="ARBA00022989"/>
    </source>
</evidence>
<dbReference type="PANTHER" id="PTHR33048">
    <property type="entry name" value="PTH11-LIKE INTEGRAL MEMBRANE PROTEIN (AFU_ORTHOLOGUE AFUA_5G11245)"/>
    <property type="match status" value="1"/>
</dbReference>
<gene>
    <name evidence="9" type="ORF">PgNI_02628</name>
</gene>
<reference evidence="9" key="1">
    <citation type="journal article" date="2019" name="Mol. Biol. Evol.">
        <title>Blast fungal genomes show frequent chromosomal changes, gene gains and losses, and effector gene turnover.</title>
        <authorList>
            <person name="Gomez Luciano L.B."/>
            <person name="Jason Tsai I."/>
            <person name="Chuma I."/>
            <person name="Tosa Y."/>
            <person name="Chen Y.H."/>
            <person name="Li J.Y."/>
            <person name="Li M.Y."/>
            <person name="Jade Lu M.Y."/>
            <person name="Nakayashiki H."/>
            <person name="Li W.H."/>
        </authorList>
    </citation>
    <scope>NUCLEOTIDE SEQUENCE</scope>
    <source>
        <strain evidence="9">NI907</strain>
    </source>
</reference>
<dbReference type="InterPro" id="IPR049326">
    <property type="entry name" value="Rhodopsin_dom_fungi"/>
</dbReference>
<dbReference type="KEGG" id="pgri:PgNI_02628"/>
<feature type="domain" description="Rhodopsin" evidence="7">
    <location>
        <begin position="53"/>
        <end position="291"/>
    </location>
</feature>
<dbReference type="AlphaFoldDB" id="A0A6P8BA76"/>
<dbReference type="GO" id="GO:0016020">
    <property type="term" value="C:membrane"/>
    <property type="evidence" value="ECO:0007669"/>
    <property type="project" value="UniProtKB-SubCell"/>
</dbReference>
<evidence type="ECO:0000256" key="5">
    <source>
        <dbReference type="ARBA" id="ARBA00038359"/>
    </source>
</evidence>
<dbReference type="GeneID" id="41957600"/>
<feature type="transmembrane region" description="Helical" evidence="6">
    <location>
        <begin position="228"/>
        <end position="246"/>
    </location>
</feature>
<feature type="transmembrane region" description="Helical" evidence="6">
    <location>
        <begin position="266"/>
        <end position="286"/>
    </location>
</feature>
<keyword evidence="4 6" id="KW-0472">Membrane</keyword>
<evidence type="ECO:0000256" key="4">
    <source>
        <dbReference type="ARBA" id="ARBA00023136"/>
    </source>
</evidence>
<evidence type="ECO:0000313" key="9">
    <source>
        <dbReference type="RefSeq" id="XP_030984082.1"/>
    </source>
</evidence>
<evidence type="ECO:0000259" key="7">
    <source>
        <dbReference type="Pfam" id="PF20684"/>
    </source>
</evidence>
<evidence type="ECO:0000256" key="6">
    <source>
        <dbReference type="SAM" id="Phobius"/>
    </source>
</evidence>